<dbReference type="RefSeq" id="WP_223705967.1">
    <property type="nucleotide sequence ID" value="NZ_JAINUY010000003.1"/>
</dbReference>
<evidence type="ECO:0008006" key="3">
    <source>
        <dbReference type="Google" id="ProtNLM"/>
    </source>
</evidence>
<reference evidence="1 2" key="1">
    <citation type="journal article" date="2023" name="Antonie Van Leeuwenhoek">
        <title>Flavobacterium potami sp. nov., a multi-metal resistance genes harbouring bacterium isolated from shallow river silt.</title>
        <authorList>
            <person name="Li S."/>
            <person name="Mao S."/>
            <person name="Mu W."/>
            <person name="Guo B."/>
            <person name="Li C."/>
            <person name="Zhu Q."/>
            <person name="Hou X."/>
            <person name="Zhao Y."/>
            <person name="Wei S."/>
            <person name="Liu H."/>
            <person name="Liu A."/>
        </authorList>
    </citation>
    <scope>NUCLEOTIDE SEQUENCE [LARGE SCALE GENOMIC DNA]</scope>
    <source>
        <strain evidence="1 2">17A</strain>
    </source>
</reference>
<organism evidence="1 2">
    <name type="scientific">Flavobacterium potami</name>
    <dbReference type="NCBI Taxonomy" id="2872310"/>
    <lineage>
        <taxon>Bacteria</taxon>
        <taxon>Pseudomonadati</taxon>
        <taxon>Bacteroidota</taxon>
        <taxon>Flavobacteriia</taxon>
        <taxon>Flavobacteriales</taxon>
        <taxon>Flavobacteriaceae</taxon>
        <taxon>Flavobacterium</taxon>
    </lineage>
</organism>
<gene>
    <name evidence="1" type="ORF">K6T82_11155</name>
</gene>
<proteinExistence type="predicted"/>
<keyword evidence="2" id="KW-1185">Reference proteome</keyword>
<comment type="caution">
    <text evidence="1">The sequence shown here is derived from an EMBL/GenBank/DDBJ whole genome shotgun (WGS) entry which is preliminary data.</text>
</comment>
<evidence type="ECO:0000313" key="2">
    <source>
        <dbReference type="Proteomes" id="UP001139366"/>
    </source>
</evidence>
<name>A0A9X1HAU9_9FLAO</name>
<dbReference type="Proteomes" id="UP001139366">
    <property type="component" value="Unassembled WGS sequence"/>
</dbReference>
<accession>A0A9X1HAU9</accession>
<protein>
    <recommendedName>
        <fullName evidence="3">HNH endonuclease</fullName>
    </recommendedName>
</protein>
<dbReference type="AlphaFoldDB" id="A0A9X1HAU9"/>
<dbReference type="EMBL" id="JAINUY010000003">
    <property type="protein sequence ID" value="MBZ4035325.1"/>
    <property type="molecule type" value="Genomic_DNA"/>
</dbReference>
<sequence length="345" mass="39965">MSSNSPDFTENTKKILSKMASERCCLCEEITSMPNSTESGYVRIGEAAHISGARKSSDVRFNENLTNEERKNLSNGIWLCCSCHTKIDQDEKFYTTEVLEKIRSDHYNRILDGRYDKSSFAKIDQLNVALQALNEKIADKEKLHKQSSTLYESEISGLRLEIQHIKRQKEKLWEDYNSILQNLDLADNFEVLYKLVFTDNDLESALEYLSDQKLEKDAINLAQKYLLKADIFKLQHNAEASDFYKKAYAVHPTVRTAGFYIRYLRDVQNFNSLIAFMLEVLNTPMKIEDRIALNGQLGTIYSKIDPTEAVNYYKTALRFIDEKIPHDPFYYTLKAGFCRICQNQI</sequence>
<evidence type="ECO:0000313" key="1">
    <source>
        <dbReference type="EMBL" id="MBZ4035325.1"/>
    </source>
</evidence>